<accession>A0A382BJG3</accession>
<dbReference type="Pfam" id="PF04368">
    <property type="entry name" value="DUF507"/>
    <property type="match status" value="1"/>
</dbReference>
<evidence type="ECO:0000313" key="1">
    <source>
        <dbReference type="EMBL" id="SVB13814.1"/>
    </source>
</evidence>
<evidence type="ECO:0008006" key="2">
    <source>
        <dbReference type="Google" id="ProtNLM"/>
    </source>
</evidence>
<proteinExistence type="predicted"/>
<organism evidence="1">
    <name type="scientific">marine metagenome</name>
    <dbReference type="NCBI Taxonomy" id="408172"/>
    <lineage>
        <taxon>unclassified sequences</taxon>
        <taxon>metagenomes</taxon>
        <taxon>ecological metagenomes</taxon>
    </lineage>
</organism>
<gene>
    <name evidence="1" type="ORF">METZ01_LOCUS166668</name>
</gene>
<dbReference type="EMBL" id="UINC01030053">
    <property type="protein sequence ID" value="SVB13814.1"/>
    <property type="molecule type" value="Genomic_DNA"/>
</dbReference>
<dbReference type="AlphaFoldDB" id="A0A382BJG3"/>
<reference evidence="1" key="1">
    <citation type="submission" date="2018-05" db="EMBL/GenBank/DDBJ databases">
        <authorList>
            <person name="Lanie J.A."/>
            <person name="Ng W.-L."/>
            <person name="Kazmierczak K.M."/>
            <person name="Andrzejewski T.M."/>
            <person name="Davidsen T.M."/>
            <person name="Wayne K.J."/>
            <person name="Tettelin H."/>
            <person name="Glass J.I."/>
            <person name="Rusch D."/>
            <person name="Podicherti R."/>
            <person name="Tsui H.-C.T."/>
            <person name="Winkler M.E."/>
        </authorList>
    </citation>
    <scope>NUCLEOTIDE SEQUENCE</scope>
</reference>
<protein>
    <recommendedName>
        <fullName evidence="2">DUF507 domain-containing protein</fullName>
    </recommendedName>
</protein>
<name>A0A382BJG3_9ZZZZ</name>
<sequence length="93" mass="11036">MRITKEFVETLSKKVVRSLKDKDLIIWEETIDKLETIVAGIIIEDLMVEDRLNEEVKTLLESKTEEYERSMMDYGRVFQMVKSKLVRERGLIL</sequence>
<dbReference type="InterPro" id="IPR007463">
    <property type="entry name" value="DUF507"/>
</dbReference>